<feature type="transmembrane region" description="Helical" evidence="1">
    <location>
        <begin position="253"/>
        <end position="269"/>
    </location>
</feature>
<feature type="transmembrane region" description="Helical" evidence="1">
    <location>
        <begin position="375"/>
        <end position="398"/>
    </location>
</feature>
<feature type="transmembrane region" description="Helical" evidence="1">
    <location>
        <begin position="94"/>
        <end position="113"/>
    </location>
</feature>
<feature type="transmembrane region" description="Helical" evidence="1">
    <location>
        <begin position="350"/>
        <end position="369"/>
    </location>
</feature>
<proteinExistence type="predicted"/>
<sequence>MQSIKLPTQPPSSPHPILNLSFRVFFSGAAVFAVLIMTLWAFVFTGHTDIAAQTLNPLYWHGHEMIYGYALAVVAGFLLTAVQTWTGVKMPYGYKLLAIFSYWLIARLSWLAFGLGLDIGAGLLLLAAIFDMLFVASMAWVVFRAVLQVKQYKQMGILAKLALLTLGNGLCYWGIFANDMTVTKIGVYLGFYLIIGLVLTIGRRVVPFFIERGLAYDGIDIKVRNSKWQDVLSLVFFLTFFITDLFYPNKYLLTITALGVAIVNLIRLAGWYHPKIWQKPLLWSLYLAFFGMCLSFILYALQPWLGFSHSLAVHALSIAGVGMMTLAMMARVSLGHTGRNIHQPPKMVNVMFALMVLVFVSRAFLPIIAVEHYLLWVMIAQGAWISCFVLFCISYLPILSKPRPDGLFG</sequence>
<keyword evidence="1" id="KW-1133">Transmembrane helix</keyword>
<feature type="transmembrane region" description="Helical" evidence="1">
    <location>
        <begin position="20"/>
        <end position="45"/>
    </location>
</feature>
<feature type="transmembrane region" description="Helical" evidence="1">
    <location>
        <begin position="281"/>
        <end position="301"/>
    </location>
</feature>
<evidence type="ECO:0000313" key="2">
    <source>
        <dbReference type="EMBL" id="KRU22679.1"/>
    </source>
</evidence>
<organism evidence="2 3">
    <name type="scientific">Psychrobacter piscatorii</name>
    <dbReference type="NCBI Taxonomy" id="554343"/>
    <lineage>
        <taxon>Bacteria</taxon>
        <taxon>Pseudomonadati</taxon>
        <taxon>Pseudomonadota</taxon>
        <taxon>Gammaproteobacteria</taxon>
        <taxon>Moraxellales</taxon>
        <taxon>Moraxellaceae</taxon>
        <taxon>Psychrobacter</taxon>
    </lineage>
</organism>
<gene>
    <name evidence="2" type="ORF">AS194_07675</name>
</gene>
<feature type="transmembrane region" description="Helical" evidence="1">
    <location>
        <begin position="307"/>
        <end position="329"/>
    </location>
</feature>
<dbReference type="Proteomes" id="UP000051202">
    <property type="component" value="Unassembled WGS sequence"/>
</dbReference>
<keyword evidence="1" id="KW-0812">Transmembrane</keyword>
<dbReference type="AlphaFoldDB" id="A0A0T6DSQ5"/>
<evidence type="ECO:0000313" key="3">
    <source>
        <dbReference type="Proteomes" id="UP000051202"/>
    </source>
</evidence>
<dbReference type="InterPro" id="IPR010266">
    <property type="entry name" value="NnrS"/>
</dbReference>
<feature type="transmembrane region" description="Helical" evidence="1">
    <location>
        <begin position="231"/>
        <end position="247"/>
    </location>
</feature>
<dbReference type="STRING" id="554343.AS194_07675"/>
<dbReference type="Pfam" id="PF05940">
    <property type="entry name" value="NnrS"/>
    <property type="match status" value="1"/>
</dbReference>
<comment type="caution">
    <text evidence="2">The sequence shown here is derived from an EMBL/GenBank/DDBJ whole genome shotgun (WGS) entry which is preliminary data.</text>
</comment>
<dbReference type="EMBL" id="LNDJ01000061">
    <property type="protein sequence ID" value="KRU22679.1"/>
    <property type="molecule type" value="Genomic_DNA"/>
</dbReference>
<feature type="transmembrane region" description="Helical" evidence="1">
    <location>
        <begin position="155"/>
        <end position="175"/>
    </location>
</feature>
<keyword evidence="1" id="KW-0472">Membrane</keyword>
<protein>
    <submittedName>
        <fullName evidence="2">NnrS family protein</fullName>
    </submittedName>
</protein>
<accession>A0A0T6DSQ5</accession>
<keyword evidence="3" id="KW-1185">Reference proteome</keyword>
<feature type="transmembrane region" description="Helical" evidence="1">
    <location>
        <begin position="65"/>
        <end position="82"/>
    </location>
</feature>
<evidence type="ECO:0000256" key="1">
    <source>
        <dbReference type="SAM" id="Phobius"/>
    </source>
</evidence>
<name>A0A0T6DSQ5_9GAMM</name>
<dbReference type="RefSeq" id="WP_058024523.1">
    <property type="nucleotide sequence ID" value="NZ_LNDJ01000061.1"/>
</dbReference>
<feature type="transmembrane region" description="Helical" evidence="1">
    <location>
        <begin position="119"/>
        <end position="143"/>
    </location>
</feature>
<reference evidence="2 3" key="1">
    <citation type="submission" date="2015-11" db="EMBL/GenBank/DDBJ databases">
        <title>Permanent draft genome of Psychrobacter piscatorii LQ58.</title>
        <authorList>
            <person name="Zhou M."/>
            <person name="Dong B."/>
            <person name="Liu Q."/>
        </authorList>
    </citation>
    <scope>NUCLEOTIDE SEQUENCE [LARGE SCALE GENOMIC DNA]</scope>
    <source>
        <strain evidence="2 3">LQ58</strain>
    </source>
</reference>
<feature type="transmembrane region" description="Helical" evidence="1">
    <location>
        <begin position="187"/>
        <end position="210"/>
    </location>
</feature>